<organism evidence="7 8">
    <name type="scientific">Candidatus Korarchaeum cryptofilum</name>
    <dbReference type="NCBI Taxonomy" id="498846"/>
    <lineage>
        <taxon>Archaea</taxon>
        <taxon>Thermoproteota</taxon>
        <taxon>Candidatus Korarchaeia</taxon>
        <taxon>Candidatus Korarchaeales</taxon>
        <taxon>Candidatus Korarchaeaceae</taxon>
        <taxon>Candidatus Korarchaeum</taxon>
    </lineage>
</organism>
<evidence type="ECO:0000256" key="6">
    <source>
        <dbReference type="HAMAP-Rule" id="MF_01328"/>
    </source>
</evidence>
<dbReference type="InterPro" id="IPR019970">
    <property type="entry name" value="Ribosomall_uL4-arc"/>
</dbReference>
<dbReference type="FunFam" id="3.40.1370.10:FF:000011">
    <property type="entry name" value="50S ribosomal protein L4"/>
    <property type="match status" value="1"/>
</dbReference>
<keyword evidence="3 6" id="KW-0694">RNA-binding</keyword>
<keyword evidence="4 6" id="KW-0689">Ribosomal protein</keyword>
<dbReference type="GO" id="GO:0003735">
    <property type="term" value="F:structural constituent of ribosome"/>
    <property type="evidence" value="ECO:0007669"/>
    <property type="project" value="InterPro"/>
</dbReference>
<evidence type="ECO:0000256" key="4">
    <source>
        <dbReference type="ARBA" id="ARBA00022980"/>
    </source>
</evidence>
<comment type="function">
    <text evidence="6">Forms part of the polypeptide exit tunnel.</text>
</comment>
<evidence type="ECO:0000256" key="3">
    <source>
        <dbReference type="ARBA" id="ARBA00022884"/>
    </source>
</evidence>
<dbReference type="Proteomes" id="UP000278149">
    <property type="component" value="Unassembled WGS sequence"/>
</dbReference>
<comment type="function">
    <text evidence="6">One of the primary rRNA binding proteins, this protein initially binds near the 5'-end of the 23S rRNA. It is important during the early stages of 50S assembly. It makes multiple contacts with different domains of the 23S rRNA in the assembled 50S subunit and ribosome.</text>
</comment>
<dbReference type="Gene3D" id="3.40.1370.10">
    <property type="match status" value="1"/>
</dbReference>
<dbReference type="PANTHER" id="PTHR19431">
    <property type="entry name" value="60S RIBOSOMAL PROTEIN L4"/>
    <property type="match status" value="1"/>
</dbReference>
<dbReference type="AlphaFoldDB" id="A0A3R9QZS1"/>
<dbReference type="InterPro" id="IPR002136">
    <property type="entry name" value="Ribosomal_uL4"/>
</dbReference>
<dbReference type="Pfam" id="PF00573">
    <property type="entry name" value="Ribosomal_L4"/>
    <property type="match status" value="1"/>
</dbReference>
<evidence type="ECO:0000313" key="8">
    <source>
        <dbReference type="Proteomes" id="UP000278149"/>
    </source>
</evidence>
<evidence type="ECO:0000256" key="2">
    <source>
        <dbReference type="ARBA" id="ARBA00022730"/>
    </source>
</evidence>
<reference evidence="7 8" key="1">
    <citation type="submission" date="2018-10" db="EMBL/GenBank/DDBJ databases">
        <title>Co-occurring genomic capacity for anaerobic methane metabolism and dissimilatory sulfite reduction discovered in the Korarchaeota.</title>
        <authorList>
            <person name="Mckay L.J."/>
            <person name="Dlakic M."/>
            <person name="Fields M.W."/>
            <person name="Delmont T.O."/>
            <person name="Eren A.M."/>
            <person name="Jay Z.J."/>
            <person name="Klingelsmith K.B."/>
            <person name="Rusch D.B."/>
            <person name="Inskeep W.P."/>
        </authorList>
    </citation>
    <scope>NUCLEOTIDE SEQUENCE [LARGE SCALE GENOMIC DNA]</scope>
    <source>
        <strain evidence="7 8">WS</strain>
    </source>
</reference>
<evidence type="ECO:0000256" key="1">
    <source>
        <dbReference type="ARBA" id="ARBA00010528"/>
    </source>
</evidence>
<protein>
    <recommendedName>
        <fullName evidence="6">Large ribosomal subunit protein uL4</fullName>
    </recommendedName>
</protein>
<keyword evidence="5 6" id="KW-0687">Ribonucleoprotein</keyword>
<dbReference type="InterPro" id="IPR023574">
    <property type="entry name" value="Ribosomal_uL4_dom_sf"/>
</dbReference>
<evidence type="ECO:0000313" key="7">
    <source>
        <dbReference type="EMBL" id="RSN70129.1"/>
    </source>
</evidence>
<dbReference type="NCBIfam" id="TIGR03672">
    <property type="entry name" value="rpl4p_arch"/>
    <property type="match status" value="1"/>
</dbReference>
<dbReference type="EMBL" id="RCOR01000014">
    <property type="protein sequence ID" value="RSN70129.1"/>
    <property type="molecule type" value="Genomic_DNA"/>
</dbReference>
<dbReference type="GO" id="GO:0019843">
    <property type="term" value="F:rRNA binding"/>
    <property type="evidence" value="ECO:0007669"/>
    <property type="project" value="UniProtKB-UniRule"/>
</dbReference>
<name>A0A3R9QZS1_9CREN</name>
<keyword evidence="2 6" id="KW-0699">rRNA-binding</keyword>
<gene>
    <name evidence="6" type="primary">rpl4</name>
    <name evidence="7" type="ORF">D9Q81_01790</name>
</gene>
<dbReference type="SUPFAM" id="SSF52166">
    <property type="entry name" value="Ribosomal protein L4"/>
    <property type="match status" value="1"/>
</dbReference>
<comment type="subunit">
    <text evidence="6">Part of the 50S ribosomal subunit.</text>
</comment>
<comment type="similarity">
    <text evidence="1 6">Belongs to the universal ribosomal protein uL4 family.</text>
</comment>
<dbReference type="RefSeq" id="WP_125740818.1">
    <property type="nucleotide sequence ID" value="NZ_RCOR01000014.1"/>
</dbReference>
<evidence type="ECO:0000256" key="5">
    <source>
        <dbReference type="ARBA" id="ARBA00023274"/>
    </source>
</evidence>
<sequence>MEVPVYNLNGEVIGRIELSPLFELDVRQDIIRRVYLSQLTARIQPQGRDPLAGLRTSAESLGVGHGIARVPRVKGRGYPAAGRAARAVMAVGGAKTKAPRSWKVVWERVNKKERRLAIGSAIAATSHPELVGARHRIPEGIALPIVVSDDIESIAKTSDLHKLLKKLGLEEELERCKRRFGKIRAGRGKMRGRVRQRARGPLIIYSREDSPLKLASRNIPGVDAVSLRNLSVMHLAPGGKPGRLTIWSESSIRALEEVRVIV</sequence>
<dbReference type="HAMAP" id="MF_01328_A">
    <property type="entry name" value="Ribosomal_uL4_A"/>
    <property type="match status" value="1"/>
</dbReference>
<dbReference type="GO" id="GO:0006412">
    <property type="term" value="P:translation"/>
    <property type="evidence" value="ECO:0007669"/>
    <property type="project" value="UniProtKB-UniRule"/>
</dbReference>
<proteinExistence type="inferred from homology"/>
<dbReference type="GO" id="GO:1990904">
    <property type="term" value="C:ribonucleoprotein complex"/>
    <property type="evidence" value="ECO:0007669"/>
    <property type="project" value="UniProtKB-KW"/>
</dbReference>
<comment type="caution">
    <text evidence="7">The sequence shown here is derived from an EMBL/GenBank/DDBJ whole genome shotgun (WGS) entry which is preliminary data.</text>
</comment>
<accession>A0A3R9QZS1</accession>
<dbReference type="GO" id="GO:0005840">
    <property type="term" value="C:ribosome"/>
    <property type="evidence" value="ECO:0007669"/>
    <property type="project" value="UniProtKB-KW"/>
</dbReference>
<dbReference type="InterPro" id="IPR045240">
    <property type="entry name" value="Ribosomal_uL4_euk/arch"/>
</dbReference>